<organism evidence="3 4">
    <name type="scientific">Sulfurisoma sediminicola</name>
    <dbReference type="NCBI Taxonomy" id="1381557"/>
    <lineage>
        <taxon>Bacteria</taxon>
        <taxon>Pseudomonadati</taxon>
        <taxon>Pseudomonadota</taxon>
        <taxon>Betaproteobacteria</taxon>
        <taxon>Nitrosomonadales</taxon>
        <taxon>Sterolibacteriaceae</taxon>
        <taxon>Sulfurisoma</taxon>
    </lineage>
</organism>
<dbReference type="GO" id="GO:0016787">
    <property type="term" value="F:hydrolase activity"/>
    <property type="evidence" value="ECO:0007669"/>
    <property type="project" value="UniProtKB-KW"/>
</dbReference>
<dbReference type="PANTHER" id="PTHR43693:SF1">
    <property type="entry name" value="PROTEIN PHOSPHATASE CHEZ"/>
    <property type="match status" value="1"/>
</dbReference>
<keyword evidence="4" id="KW-1185">Reference proteome</keyword>
<evidence type="ECO:0000313" key="3">
    <source>
        <dbReference type="EMBL" id="RLJ68134.1"/>
    </source>
</evidence>
<dbReference type="CDD" id="cd17910">
    <property type="entry name" value="CheC_ClassII"/>
    <property type="match status" value="1"/>
</dbReference>
<dbReference type="PANTHER" id="PTHR43693">
    <property type="entry name" value="PROTEIN PHOSPHATASE CHEZ"/>
    <property type="match status" value="1"/>
</dbReference>
<dbReference type="Proteomes" id="UP000268908">
    <property type="component" value="Unassembled WGS sequence"/>
</dbReference>
<dbReference type="InterPro" id="IPR028976">
    <property type="entry name" value="CheC-like_sf"/>
</dbReference>
<evidence type="ECO:0000256" key="1">
    <source>
        <dbReference type="ARBA" id="ARBA00022500"/>
    </source>
</evidence>
<dbReference type="OrthoDB" id="274823at2"/>
<dbReference type="EMBL" id="RCCI01000004">
    <property type="protein sequence ID" value="RLJ68134.1"/>
    <property type="molecule type" value="Genomic_DNA"/>
</dbReference>
<gene>
    <name evidence="3" type="ORF">DFR35_0688</name>
</gene>
<sequence length="209" mass="22240">MSRPLQHDALLEAFNVALARAAVSLSRLMQETIVVTAPQLELLAADGAIARIKALADERVAAVVQRFEGDLAAHALLLFPQSRALEVVRLAVGGLVGEEDLSELEEEAISEVGNILLNACMAVLANQLHMQLRTAPPDYVLDMPEHVLASHGGAAASAVLMIHMIMTVESRDLATYIAFLLDARANAALADAFDRYLEDIGLAGEGGHA</sequence>
<dbReference type="RefSeq" id="WP_147435831.1">
    <property type="nucleotide sequence ID" value="NZ_BHVV01000001.1"/>
</dbReference>
<keyword evidence="2" id="KW-0378">Hydrolase</keyword>
<comment type="caution">
    <text evidence="3">The sequence shown here is derived from an EMBL/GenBank/DDBJ whole genome shotgun (WGS) entry which is preliminary data.</text>
</comment>
<dbReference type="GO" id="GO:0006935">
    <property type="term" value="P:chemotaxis"/>
    <property type="evidence" value="ECO:0007669"/>
    <property type="project" value="UniProtKB-KW"/>
</dbReference>
<dbReference type="AlphaFoldDB" id="A0A497XJT4"/>
<proteinExistence type="predicted"/>
<protein>
    <submittedName>
        <fullName evidence="3">CheC inhibitor of MCP methylation</fullName>
    </submittedName>
</protein>
<keyword evidence="1" id="KW-0145">Chemotaxis</keyword>
<evidence type="ECO:0000256" key="2">
    <source>
        <dbReference type="ARBA" id="ARBA00022801"/>
    </source>
</evidence>
<name>A0A497XJT4_9PROT</name>
<dbReference type="SUPFAM" id="SSF103039">
    <property type="entry name" value="CheC-like"/>
    <property type="match status" value="1"/>
</dbReference>
<evidence type="ECO:0000313" key="4">
    <source>
        <dbReference type="Proteomes" id="UP000268908"/>
    </source>
</evidence>
<dbReference type="InterPro" id="IPR050992">
    <property type="entry name" value="CheZ_family_phosphatases"/>
</dbReference>
<dbReference type="Gene3D" id="3.40.1550.10">
    <property type="entry name" value="CheC-like"/>
    <property type="match status" value="1"/>
</dbReference>
<accession>A0A497XJT4</accession>
<reference evidence="3 4" key="1">
    <citation type="submission" date="2018-10" db="EMBL/GenBank/DDBJ databases">
        <title>Genomic Encyclopedia of Type Strains, Phase IV (KMG-IV): sequencing the most valuable type-strain genomes for metagenomic binning, comparative biology and taxonomic classification.</title>
        <authorList>
            <person name="Goeker M."/>
        </authorList>
    </citation>
    <scope>NUCLEOTIDE SEQUENCE [LARGE SCALE GENOMIC DNA]</scope>
    <source>
        <strain evidence="3 4">DSM 26916</strain>
    </source>
</reference>